<dbReference type="PANTHER" id="PTHR37702:SF1">
    <property type="entry name" value="HYDROXYPROLINE-RICH GLYCOPROTEIN FAMILY PROTEIN"/>
    <property type="match status" value="1"/>
</dbReference>
<gene>
    <name evidence="3" type="ORF">FSB_LOCUS20192</name>
</gene>
<feature type="chain" id="PRO_5014614776" description="Extensin domain-containing protein" evidence="2">
    <location>
        <begin position="28"/>
        <end position="137"/>
    </location>
</feature>
<feature type="compositionally biased region" description="Low complexity" evidence="1">
    <location>
        <begin position="42"/>
        <end position="52"/>
    </location>
</feature>
<evidence type="ECO:0008006" key="4">
    <source>
        <dbReference type="Google" id="ProtNLM"/>
    </source>
</evidence>
<proteinExistence type="predicted"/>
<protein>
    <recommendedName>
        <fullName evidence="4">Extensin domain-containing protein</fullName>
    </recommendedName>
</protein>
<sequence length="137" mass="14794">MATNLNQVLSTLLLALIFLNFPGTIKPEVTCPYPCYPPPTGPGTTTTPAATTTPPPPYQTVSYPPPTGFNPTTLYNPPPPNGNNLFGAPPPPDPILPYFPYYYREPLHGTDQSSANTLGRSNLVMMALPSLLVFVFM</sequence>
<dbReference type="AlphaFoldDB" id="A0A2N9FZ03"/>
<accession>A0A2N9FZ03</accession>
<name>A0A2N9FZ03_FAGSY</name>
<keyword evidence="2" id="KW-0732">Signal</keyword>
<feature type="signal peptide" evidence="2">
    <location>
        <begin position="1"/>
        <end position="27"/>
    </location>
</feature>
<evidence type="ECO:0000256" key="2">
    <source>
        <dbReference type="SAM" id="SignalP"/>
    </source>
</evidence>
<dbReference type="EMBL" id="OIVN01001298">
    <property type="protein sequence ID" value="SPC92310.1"/>
    <property type="molecule type" value="Genomic_DNA"/>
</dbReference>
<evidence type="ECO:0000256" key="1">
    <source>
        <dbReference type="SAM" id="MobiDB-lite"/>
    </source>
</evidence>
<dbReference type="PANTHER" id="PTHR37702">
    <property type="entry name" value="PROLINE-RICH FAMILY PROTEIN"/>
    <property type="match status" value="1"/>
</dbReference>
<organism evidence="3">
    <name type="scientific">Fagus sylvatica</name>
    <name type="common">Beechnut</name>
    <dbReference type="NCBI Taxonomy" id="28930"/>
    <lineage>
        <taxon>Eukaryota</taxon>
        <taxon>Viridiplantae</taxon>
        <taxon>Streptophyta</taxon>
        <taxon>Embryophyta</taxon>
        <taxon>Tracheophyta</taxon>
        <taxon>Spermatophyta</taxon>
        <taxon>Magnoliopsida</taxon>
        <taxon>eudicotyledons</taxon>
        <taxon>Gunneridae</taxon>
        <taxon>Pentapetalae</taxon>
        <taxon>rosids</taxon>
        <taxon>fabids</taxon>
        <taxon>Fagales</taxon>
        <taxon>Fagaceae</taxon>
        <taxon>Fagus</taxon>
    </lineage>
</organism>
<evidence type="ECO:0000313" key="3">
    <source>
        <dbReference type="EMBL" id="SPC92310.1"/>
    </source>
</evidence>
<feature type="compositionally biased region" description="Pro residues" evidence="1">
    <location>
        <begin position="53"/>
        <end position="68"/>
    </location>
</feature>
<feature type="region of interest" description="Disordered" evidence="1">
    <location>
        <begin position="40"/>
        <end position="83"/>
    </location>
</feature>
<reference evidence="3" key="1">
    <citation type="submission" date="2018-02" db="EMBL/GenBank/DDBJ databases">
        <authorList>
            <person name="Cohen D.B."/>
            <person name="Kent A.D."/>
        </authorList>
    </citation>
    <scope>NUCLEOTIDE SEQUENCE</scope>
</reference>